<dbReference type="SUPFAM" id="SSF48452">
    <property type="entry name" value="TPR-like"/>
    <property type="match status" value="1"/>
</dbReference>
<comment type="caution">
    <text evidence="1">The sequence shown here is derived from an EMBL/GenBank/DDBJ whole genome shotgun (WGS) entry which is preliminary data.</text>
</comment>
<organism evidence="1 2">
    <name type="scientific">Leptospira interrogans serovar Pyrogenes str. 200701872</name>
    <dbReference type="NCBI Taxonomy" id="1193029"/>
    <lineage>
        <taxon>Bacteria</taxon>
        <taxon>Pseudomonadati</taxon>
        <taxon>Spirochaetota</taxon>
        <taxon>Spirochaetia</taxon>
        <taxon>Leptospirales</taxon>
        <taxon>Leptospiraceae</taxon>
        <taxon>Leptospira</taxon>
    </lineage>
</organism>
<dbReference type="Proteomes" id="UP000012117">
    <property type="component" value="Unassembled WGS sequence"/>
</dbReference>
<sequence length="115" mass="13364">MILSFLQKPFLYLLFLILYLSIGSTHSQDTVRKIQEGESFLKDRNYTAAYQSFSEASRLNPMSIRSLLGFAEAAQHLHKDKESLDAYNKVLELEPEKQSCNQRSRLRIHSKKRIS</sequence>
<dbReference type="BioCyc" id="LINT1193029:G11R4-4206-MONOMER"/>
<dbReference type="InterPro" id="IPR019734">
    <property type="entry name" value="TPR_rpt"/>
</dbReference>
<evidence type="ECO:0000313" key="1">
    <source>
        <dbReference type="EMBL" id="EMP07102.1"/>
    </source>
</evidence>
<dbReference type="SMART" id="SM00028">
    <property type="entry name" value="TPR"/>
    <property type="match status" value="2"/>
</dbReference>
<dbReference type="EMBL" id="AKWN02000278">
    <property type="protein sequence ID" value="EMP07102.1"/>
    <property type="molecule type" value="Genomic_DNA"/>
</dbReference>
<evidence type="ECO:0000313" key="2">
    <source>
        <dbReference type="Proteomes" id="UP000012117"/>
    </source>
</evidence>
<dbReference type="AlphaFoldDB" id="M6ZS94"/>
<name>M6ZS94_LEPIR</name>
<proteinExistence type="predicted"/>
<dbReference type="InterPro" id="IPR011990">
    <property type="entry name" value="TPR-like_helical_dom_sf"/>
</dbReference>
<protein>
    <submittedName>
        <fullName evidence="1">Tetratricopeptide repeat protein</fullName>
    </submittedName>
</protein>
<accession>M6ZS94</accession>
<dbReference type="Gene3D" id="1.25.40.10">
    <property type="entry name" value="Tetratricopeptide repeat domain"/>
    <property type="match status" value="1"/>
</dbReference>
<reference evidence="1 2" key="1">
    <citation type="submission" date="2013-01" db="EMBL/GenBank/DDBJ databases">
        <authorList>
            <person name="Harkins D.M."/>
            <person name="Durkin A.S."/>
            <person name="Brinkac L.M."/>
            <person name="Haft D.H."/>
            <person name="Selengut J.D."/>
            <person name="Sanka R."/>
            <person name="DePew J."/>
            <person name="Purushe J."/>
            <person name="Picardeau M."/>
            <person name="Werts C."/>
            <person name="Goarant C."/>
            <person name="Vinetz J.M."/>
            <person name="Sutton G.G."/>
            <person name="Nierman W.C."/>
            <person name="Fouts D.E."/>
        </authorList>
    </citation>
    <scope>NUCLEOTIDE SEQUENCE [LARGE SCALE GENOMIC DNA]</scope>
    <source>
        <strain evidence="1 2">200701872</strain>
    </source>
</reference>
<gene>
    <name evidence="1" type="ORF">LEP1GSC124_0730</name>
</gene>